<dbReference type="KEGG" id="taz:TREAZ_2863"/>
<feature type="transmembrane region" description="Helical" evidence="2">
    <location>
        <begin position="125"/>
        <end position="146"/>
    </location>
</feature>
<keyword evidence="2" id="KW-0472">Membrane</keyword>
<dbReference type="HOGENOM" id="CLU_400567_0_0_12"/>
<keyword evidence="4" id="KW-1185">Reference proteome</keyword>
<evidence type="ECO:0000313" key="3">
    <source>
        <dbReference type="EMBL" id="AEF83500.1"/>
    </source>
</evidence>
<sequence length="773" mass="84895">MSDEKPAKPAKAKKAKSVKEPKPKKIKKAPGFYKKALSQKQLEKRYLKFIEVPTDKAFISSCYEKKTEVKPAKGKKPELSAERGSPPEETYEILRIRTDLDVKEVKRLNQLKNFIKRNRKSSVNVLPLGIAAIVAAGIAVFVLFFMDPLLEKALETGLEMIFEAKVDADNFKLSIIKFEIAMTGLTIADRDSPMKNLVQFSRMDIRLKPQAVLRGKVYIEEIRADALRFGTARTVSGALPAKPPKEKPPKEDKPIPPLVDLANFDAMALLNQEFEKLQTPKLYDAAAAFYTTTYDKYKGQAELVQTRSKELIARGNEVLEEAKQFSNINLGNIKDINELNRIRTQIQGFIAELNTTTDTVKSTVDEAQGIITGIEGDVRSAEQMVRNAQASIGADLAHLKSYLDLSSGAAMEVVEPVIMNLLTDSALVYLDYGNRALEILEKVKEIQAMIPKSDKPVKAKKEKFKGRDVAFPTSSYPQFFLGELATDVFTPGNWHWGFDLKGVSSDPDLSNAPTSLALSLEETGDGLNRTASFNGAADFRSKAAERFNANINAGGFPVNMRAGGLSKIGVGGFSGNADFRFSLTGMAGGSFTGTGGAALAHSRIIDPSNTIAKAISDAMTEVEALDLGIKYEHNVSASDHFSINTNIGNIVMEALKKAAQQYIKKAEEELEKALRAKIDQYIDGRFVSKEELDMVFAAVKGDKSAMDGIRNNLNNKKDELENKLKSAANEAINQAKDEAKEQAQQAIEDLRQGKTPSIQAPTAPSLPSLPFKR</sequence>
<gene>
    <name evidence="3" type="ordered locus">TREAZ_2863</name>
</gene>
<reference evidence="4" key="1">
    <citation type="submission" date="2009-12" db="EMBL/GenBank/DDBJ databases">
        <title>Complete sequence of Treponema azotonutricium strain ZAS-9.</title>
        <authorList>
            <person name="Tetu S.G."/>
            <person name="Matson E."/>
            <person name="Ren Q."/>
            <person name="Seshadri R."/>
            <person name="Elbourne L."/>
            <person name="Hassan K.A."/>
            <person name="Durkin A."/>
            <person name="Radune D."/>
            <person name="Mohamoud Y."/>
            <person name="Shay R."/>
            <person name="Jin S."/>
            <person name="Zhang X."/>
            <person name="Lucey K."/>
            <person name="Ballor N.R."/>
            <person name="Ottesen E."/>
            <person name="Rosenthal R."/>
            <person name="Allen A."/>
            <person name="Leadbetter J.R."/>
            <person name="Paulsen I.T."/>
        </authorList>
    </citation>
    <scope>NUCLEOTIDE SEQUENCE [LARGE SCALE GENOMIC DNA]</scope>
    <source>
        <strain evidence="4">ATCC BAA-888 / DSM 13862 / ZAS-9</strain>
    </source>
</reference>
<keyword evidence="2" id="KW-0812">Transmembrane</keyword>
<organism evidence="3 4">
    <name type="scientific">Leadbettera azotonutricia (strain ATCC BAA-888 / DSM 13862 / ZAS-9)</name>
    <name type="common">Treponema azotonutricium</name>
    <dbReference type="NCBI Taxonomy" id="545695"/>
    <lineage>
        <taxon>Bacteria</taxon>
        <taxon>Pseudomonadati</taxon>
        <taxon>Spirochaetota</taxon>
        <taxon>Spirochaetia</taxon>
        <taxon>Spirochaetales</taxon>
        <taxon>Breznakiellaceae</taxon>
        <taxon>Leadbettera</taxon>
    </lineage>
</organism>
<dbReference type="RefSeq" id="WP_015712675.1">
    <property type="nucleotide sequence ID" value="NC_015577.1"/>
</dbReference>
<dbReference type="OrthoDB" id="366311at2"/>
<feature type="region of interest" description="Disordered" evidence="1">
    <location>
        <begin position="237"/>
        <end position="256"/>
    </location>
</feature>
<evidence type="ECO:0008006" key="5">
    <source>
        <dbReference type="Google" id="ProtNLM"/>
    </source>
</evidence>
<accession>F5YCE7</accession>
<proteinExistence type="predicted"/>
<evidence type="ECO:0000256" key="2">
    <source>
        <dbReference type="SAM" id="Phobius"/>
    </source>
</evidence>
<feature type="region of interest" description="Disordered" evidence="1">
    <location>
        <begin position="735"/>
        <end position="773"/>
    </location>
</feature>
<feature type="compositionally biased region" description="Basic and acidic residues" evidence="1">
    <location>
        <begin position="243"/>
        <end position="254"/>
    </location>
</feature>
<dbReference type="STRING" id="545695.TREAZ_2863"/>
<reference evidence="3 4" key="2">
    <citation type="journal article" date="2011" name="ISME J.">
        <title>RNA-seq reveals cooperative metabolic interactions between two termite-gut spirochete species in co-culture.</title>
        <authorList>
            <person name="Rosenthal A.Z."/>
            <person name="Matson E.G."/>
            <person name="Eldar A."/>
            <person name="Leadbetter J.R."/>
        </authorList>
    </citation>
    <scope>NUCLEOTIDE SEQUENCE [LARGE SCALE GENOMIC DNA]</scope>
    <source>
        <strain evidence="4">ATCC BAA-888 / DSM 13862 / ZAS-9</strain>
    </source>
</reference>
<protein>
    <recommendedName>
        <fullName evidence="5">TIGR03545 family protein</fullName>
    </recommendedName>
</protein>
<dbReference type="AlphaFoldDB" id="F5YCE7"/>
<dbReference type="Proteomes" id="UP000009222">
    <property type="component" value="Chromosome"/>
</dbReference>
<name>F5YCE7_LEAAZ</name>
<dbReference type="eggNOG" id="COG1196">
    <property type="taxonomic scope" value="Bacteria"/>
</dbReference>
<keyword evidence="2" id="KW-1133">Transmembrane helix</keyword>
<dbReference type="EMBL" id="CP001841">
    <property type="protein sequence ID" value="AEF83500.1"/>
    <property type="molecule type" value="Genomic_DNA"/>
</dbReference>
<evidence type="ECO:0000256" key="1">
    <source>
        <dbReference type="SAM" id="MobiDB-lite"/>
    </source>
</evidence>
<dbReference type="InParanoid" id="F5YCE7"/>
<feature type="region of interest" description="Disordered" evidence="1">
    <location>
        <begin position="1"/>
        <end position="26"/>
    </location>
</feature>
<evidence type="ECO:0000313" key="4">
    <source>
        <dbReference type="Proteomes" id="UP000009222"/>
    </source>
</evidence>